<evidence type="ECO:0000256" key="3">
    <source>
        <dbReference type="ARBA" id="ARBA00023163"/>
    </source>
</evidence>
<dbReference type="EMBL" id="BAABDD010000003">
    <property type="protein sequence ID" value="GAA3731143.1"/>
    <property type="molecule type" value="Genomic_DNA"/>
</dbReference>
<feature type="domain" description="HTH arsR-type" evidence="5">
    <location>
        <begin position="226"/>
        <end position="297"/>
    </location>
</feature>
<protein>
    <recommendedName>
        <fullName evidence="5">HTH arsR-type domain-containing protein</fullName>
    </recommendedName>
</protein>
<keyword evidence="2" id="KW-0238">DNA-binding</keyword>
<name>A0ABP7F4G7_9ACTN</name>
<dbReference type="CDD" id="cd00090">
    <property type="entry name" value="HTH_ARSR"/>
    <property type="match status" value="1"/>
</dbReference>
<dbReference type="Pfam" id="PF01022">
    <property type="entry name" value="HTH_5"/>
    <property type="match status" value="1"/>
</dbReference>
<keyword evidence="3" id="KW-0804">Transcription</keyword>
<dbReference type="PANTHER" id="PTHR43132">
    <property type="entry name" value="ARSENICAL RESISTANCE OPERON REPRESSOR ARSR-RELATED"/>
    <property type="match status" value="1"/>
</dbReference>
<comment type="caution">
    <text evidence="6">The sequence shown here is derived from an EMBL/GenBank/DDBJ whole genome shotgun (WGS) entry which is preliminary data.</text>
</comment>
<dbReference type="PANTHER" id="PTHR43132:SF8">
    <property type="entry name" value="HTH-TYPE TRANSCRIPTIONAL REGULATOR KMTR"/>
    <property type="match status" value="1"/>
</dbReference>
<dbReference type="InterPro" id="IPR011991">
    <property type="entry name" value="ArsR-like_HTH"/>
</dbReference>
<feature type="region of interest" description="Disordered" evidence="4">
    <location>
        <begin position="132"/>
        <end position="180"/>
    </location>
</feature>
<keyword evidence="7" id="KW-1185">Reference proteome</keyword>
<dbReference type="InterPro" id="IPR051011">
    <property type="entry name" value="Metal_resp_trans_reg"/>
</dbReference>
<organism evidence="6 7">
    <name type="scientific">Salinactinospora qingdaonensis</name>
    <dbReference type="NCBI Taxonomy" id="702744"/>
    <lineage>
        <taxon>Bacteria</taxon>
        <taxon>Bacillati</taxon>
        <taxon>Actinomycetota</taxon>
        <taxon>Actinomycetes</taxon>
        <taxon>Streptosporangiales</taxon>
        <taxon>Nocardiopsidaceae</taxon>
        <taxon>Salinactinospora</taxon>
    </lineage>
</organism>
<feature type="compositionally biased region" description="Basic and acidic residues" evidence="4">
    <location>
        <begin position="152"/>
        <end position="165"/>
    </location>
</feature>
<evidence type="ECO:0000259" key="5">
    <source>
        <dbReference type="SMART" id="SM00418"/>
    </source>
</evidence>
<evidence type="ECO:0000256" key="4">
    <source>
        <dbReference type="SAM" id="MobiDB-lite"/>
    </source>
</evidence>
<evidence type="ECO:0000313" key="7">
    <source>
        <dbReference type="Proteomes" id="UP001500908"/>
    </source>
</evidence>
<dbReference type="Proteomes" id="UP001500908">
    <property type="component" value="Unassembled WGS sequence"/>
</dbReference>
<reference evidence="7" key="1">
    <citation type="journal article" date="2019" name="Int. J. Syst. Evol. Microbiol.">
        <title>The Global Catalogue of Microorganisms (GCM) 10K type strain sequencing project: providing services to taxonomists for standard genome sequencing and annotation.</title>
        <authorList>
            <consortium name="The Broad Institute Genomics Platform"/>
            <consortium name="The Broad Institute Genome Sequencing Center for Infectious Disease"/>
            <person name="Wu L."/>
            <person name="Ma J."/>
        </authorList>
    </citation>
    <scope>NUCLEOTIDE SEQUENCE [LARGE SCALE GENOMIC DNA]</scope>
    <source>
        <strain evidence="7">JCM 17137</strain>
    </source>
</reference>
<dbReference type="SUPFAM" id="SSF46785">
    <property type="entry name" value="Winged helix' DNA-binding domain"/>
    <property type="match status" value="1"/>
</dbReference>
<dbReference type="InterPro" id="IPR036390">
    <property type="entry name" value="WH_DNA-bd_sf"/>
</dbReference>
<gene>
    <name evidence="6" type="ORF">GCM10022402_09780</name>
</gene>
<dbReference type="SMART" id="SM00418">
    <property type="entry name" value="HTH_ARSR"/>
    <property type="match status" value="1"/>
</dbReference>
<dbReference type="RefSeq" id="WP_344967710.1">
    <property type="nucleotide sequence ID" value="NZ_BAABDD010000003.1"/>
</dbReference>
<dbReference type="InterPro" id="IPR036388">
    <property type="entry name" value="WH-like_DNA-bd_sf"/>
</dbReference>
<evidence type="ECO:0000313" key="6">
    <source>
        <dbReference type="EMBL" id="GAA3731143.1"/>
    </source>
</evidence>
<keyword evidence="1" id="KW-0805">Transcription regulation</keyword>
<evidence type="ECO:0000256" key="2">
    <source>
        <dbReference type="ARBA" id="ARBA00023125"/>
    </source>
</evidence>
<accession>A0ABP7F4G7</accession>
<dbReference type="Gene3D" id="1.10.10.10">
    <property type="entry name" value="Winged helix-like DNA-binding domain superfamily/Winged helix DNA-binding domain"/>
    <property type="match status" value="1"/>
</dbReference>
<evidence type="ECO:0000256" key="1">
    <source>
        <dbReference type="ARBA" id="ARBA00023015"/>
    </source>
</evidence>
<dbReference type="InterPro" id="IPR001845">
    <property type="entry name" value="HTH_ArsR_DNA-bd_dom"/>
</dbReference>
<proteinExistence type="predicted"/>
<sequence>MLRIHFSDRDWQRLRIASRPEPMWEMVLSLYMLGEASEGLVFGQWRQRVLHRLLHHGRRLLELVPPEGYSPDFLSLDLRYGQGNSPTWTNALMRKDTAAMRWLGQALNSYFDVALRPYRSYIYGVVERSARLAREGTPETSPDRSPCTAGTDRNETAQHRRDQLRRTAGPAPERTRPAAGTSVLLREKPGHLPRQFATARADVPLEHPPVSFLAKAAAGTGPTTEVLGRLLGQTRAAVLRSLCTEQTRGELAREVGISPSSASEHATLLREAGLVASERHGNTVRQSLTTLGLELLYPSR</sequence>